<evidence type="ECO:0000256" key="1">
    <source>
        <dbReference type="ARBA" id="ARBA00009075"/>
    </source>
</evidence>
<accession>A0A023WQG2</accession>
<evidence type="ECO:0000256" key="4">
    <source>
        <dbReference type="SAM" id="SignalP"/>
    </source>
</evidence>
<dbReference type="PANTHER" id="PTHR34596:SF2">
    <property type="entry name" value="CHITOPORIN"/>
    <property type="match status" value="1"/>
</dbReference>
<evidence type="ECO:0000256" key="2">
    <source>
        <dbReference type="ARBA" id="ARBA00022448"/>
    </source>
</evidence>
<dbReference type="GO" id="GO:0016020">
    <property type="term" value="C:membrane"/>
    <property type="evidence" value="ECO:0007669"/>
    <property type="project" value="InterPro"/>
</dbReference>
<evidence type="ECO:0000313" key="6">
    <source>
        <dbReference type="Proteomes" id="UP000025238"/>
    </source>
</evidence>
<dbReference type="Proteomes" id="UP000025238">
    <property type="component" value="Chromosome"/>
</dbReference>
<name>A0A023WQG2_STUST</name>
<protein>
    <submittedName>
        <fullName evidence="5">Membrane protein</fullName>
    </submittedName>
</protein>
<dbReference type="InterPro" id="IPR023614">
    <property type="entry name" value="Porin_dom_sf"/>
</dbReference>
<organism evidence="5 6">
    <name type="scientific">Stutzerimonas stutzeri</name>
    <name type="common">Pseudomonas stutzeri</name>
    <dbReference type="NCBI Taxonomy" id="316"/>
    <lineage>
        <taxon>Bacteria</taxon>
        <taxon>Pseudomonadati</taxon>
        <taxon>Pseudomonadota</taxon>
        <taxon>Gammaproteobacteria</taxon>
        <taxon>Pseudomonadales</taxon>
        <taxon>Pseudomonadaceae</taxon>
        <taxon>Stutzerimonas</taxon>
    </lineage>
</organism>
<dbReference type="AlphaFoldDB" id="A0A023WQG2"/>
<feature type="chain" id="PRO_5001527316" evidence="4">
    <location>
        <begin position="24"/>
        <end position="431"/>
    </location>
</feature>
<dbReference type="InterPro" id="IPR005318">
    <property type="entry name" value="OM_porin_bac"/>
</dbReference>
<dbReference type="Pfam" id="PF03573">
    <property type="entry name" value="OprD"/>
    <property type="match status" value="1"/>
</dbReference>
<dbReference type="GO" id="GO:0015288">
    <property type="term" value="F:porin activity"/>
    <property type="evidence" value="ECO:0007669"/>
    <property type="project" value="TreeGrafter"/>
</dbReference>
<keyword evidence="3 4" id="KW-0732">Signal</keyword>
<reference evidence="5 6" key="1">
    <citation type="submission" date="2014-03" db="EMBL/GenBank/DDBJ databases">
        <title>Complete genome sequence of Pseudomonas stutzeri 19SMN4.</title>
        <authorList>
            <person name="Brunet-Galmes I."/>
            <person name="Nogales B."/>
            <person name="Busquets A."/>
            <person name="Pena A."/>
            <person name="Gomila M."/>
            <person name="Garcia-Valdes E."/>
            <person name="Lalucat J."/>
            <person name="Bennasar A."/>
            <person name="Bosch R."/>
        </authorList>
    </citation>
    <scope>NUCLEOTIDE SEQUENCE [LARGE SCALE GENOMIC DNA]</scope>
    <source>
        <strain evidence="5 6">19SMN4</strain>
    </source>
</reference>
<dbReference type="PATRIC" id="fig|316.97.peg.1390"/>
<feature type="signal peptide" evidence="4">
    <location>
        <begin position="1"/>
        <end position="23"/>
    </location>
</feature>
<keyword evidence="2" id="KW-0813">Transport</keyword>
<dbReference type="KEGG" id="pstu:UIB01_06875"/>
<dbReference type="PANTHER" id="PTHR34596">
    <property type="entry name" value="CHITOPORIN"/>
    <property type="match status" value="1"/>
</dbReference>
<sequence length="431" mass="47652">MKVMKWSVIALAVSAGTSQMALASQQSESKGFVEDASLDLLLRNTYFNRDYKDGAGDVRSWGQGFITTFESGFTQGTIGVGVDAYGLLGVRLDGGRGYNYGAMFERDSNGDPERDLSQAGAAIKAQFSNTVIKYGNQFPSMPVLAYDDSRLLPESFTGTLVTSNEIEGLELNAGRFTADSTMQSSSRDDVGLKSINVVGGTYAFNENLSTSLYFADNEDVAKKKYANVNYVMPFSSDQSLSFDFNIYRSDYDKDYVQAADTTFNDDGSVDELGARESHDNTIWSLAAKYSVGAHAFILAHQRVSGDRGYDYDIGDGGGSIWVANSYYSDFNSKDERSWQASYELDFSGYGVPGLFWKTAYVYGDNVDTGTGEGKEREFFNQVQYVVQSGPAKDLSLKLRNSIYRSNSDMREYYSPDLNEIRAFVEYPLSIL</sequence>
<evidence type="ECO:0000256" key="3">
    <source>
        <dbReference type="ARBA" id="ARBA00022729"/>
    </source>
</evidence>
<dbReference type="Gene3D" id="2.40.160.10">
    <property type="entry name" value="Porin"/>
    <property type="match status" value="1"/>
</dbReference>
<evidence type="ECO:0000313" key="5">
    <source>
        <dbReference type="EMBL" id="AHY42226.1"/>
    </source>
</evidence>
<comment type="similarity">
    <text evidence="1">Belongs to the outer membrane porin (Opr) (TC 1.B.25) family.</text>
</comment>
<dbReference type="OrthoDB" id="6759120at2"/>
<dbReference type="EMBL" id="CP007509">
    <property type="protein sequence ID" value="AHY42226.1"/>
    <property type="molecule type" value="Genomic_DNA"/>
</dbReference>
<proteinExistence type="inferred from homology"/>
<gene>
    <name evidence="5" type="ORF">UIB01_06875</name>
</gene>